<name>A0ABD2LX24_9BILA</name>
<dbReference type="GO" id="GO:0042575">
    <property type="term" value="C:DNA polymerase complex"/>
    <property type="evidence" value="ECO:0007669"/>
    <property type="project" value="UniProtKB-ARBA"/>
</dbReference>
<keyword evidence="3" id="KW-0808">Transferase</keyword>
<dbReference type="SUPFAM" id="SSF56672">
    <property type="entry name" value="DNA/RNA polymerases"/>
    <property type="match status" value="1"/>
</dbReference>
<dbReference type="SUPFAM" id="SSF53098">
    <property type="entry name" value="Ribonuclease H-like"/>
    <property type="match status" value="1"/>
</dbReference>
<dbReference type="InterPro" id="IPR043502">
    <property type="entry name" value="DNA/RNA_pol_sf"/>
</dbReference>
<dbReference type="EMBL" id="JBICBT010000248">
    <property type="protein sequence ID" value="KAL3119382.1"/>
    <property type="molecule type" value="Genomic_DNA"/>
</dbReference>
<comment type="catalytic activity">
    <reaction evidence="8">
        <text>DNA(n) + a 2'-deoxyribonucleoside 5'-triphosphate = DNA(n+1) + diphosphate</text>
        <dbReference type="Rhea" id="RHEA:22508"/>
        <dbReference type="Rhea" id="RHEA-COMP:17339"/>
        <dbReference type="Rhea" id="RHEA-COMP:17340"/>
        <dbReference type="ChEBI" id="CHEBI:33019"/>
        <dbReference type="ChEBI" id="CHEBI:61560"/>
        <dbReference type="ChEBI" id="CHEBI:173112"/>
        <dbReference type="EC" id="2.7.7.7"/>
    </reaction>
</comment>
<evidence type="ECO:0000256" key="3">
    <source>
        <dbReference type="ARBA" id="ARBA00022679"/>
    </source>
</evidence>
<dbReference type="GO" id="GO:0006260">
    <property type="term" value="P:DNA replication"/>
    <property type="evidence" value="ECO:0007669"/>
    <property type="project" value="UniProtKB-KW"/>
</dbReference>
<comment type="similarity">
    <text evidence="1">Belongs to the DNA polymerase type-B family.</text>
</comment>
<keyword evidence="5" id="KW-0235">DNA replication</keyword>
<evidence type="ECO:0000256" key="8">
    <source>
        <dbReference type="ARBA" id="ARBA00049244"/>
    </source>
</evidence>
<evidence type="ECO:0000256" key="6">
    <source>
        <dbReference type="ARBA" id="ARBA00022932"/>
    </source>
</evidence>
<proteinExistence type="inferred from homology"/>
<evidence type="ECO:0000256" key="2">
    <source>
        <dbReference type="ARBA" id="ARBA00012417"/>
    </source>
</evidence>
<protein>
    <recommendedName>
        <fullName evidence="2">DNA-directed DNA polymerase</fullName>
        <ecNumber evidence="2">2.7.7.7</ecNumber>
    </recommendedName>
</protein>
<feature type="domain" description="DNA-directed DNA polymerase family B mitochondria/virus" evidence="9">
    <location>
        <begin position="6"/>
        <end position="124"/>
    </location>
</feature>
<keyword evidence="4" id="KW-0548">Nucleotidyltransferase</keyword>
<organism evidence="10 11">
    <name type="scientific">Heterodera trifolii</name>
    <dbReference type="NCBI Taxonomy" id="157864"/>
    <lineage>
        <taxon>Eukaryota</taxon>
        <taxon>Metazoa</taxon>
        <taxon>Ecdysozoa</taxon>
        <taxon>Nematoda</taxon>
        <taxon>Chromadorea</taxon>
        <taxon>Rhabditida</taxon>
        <taxon>Tylenchina</taxon>
        <taxon>Tylenchomorpha</taxon>
        <taxon>Tylenchoidea</taxon>
        <taxon>Heteroderidae</taxon>
        <taxon>Heteroderinae</taxon>
        <taxon>Heterodera</taxon>
    </lineage>
</organism>
<dbReference type="InterPro" id="IPR004868">
    <property type="entry name" value="DNA-dir_DNA_pol_B_mt/vir"/>
</dbReference>
<dbReference type="PANTHER" id="PTHR33568">
    <property type="entry name" value="DNA POLYMERASE"/>
    <property type="match status" value="1"/>
</dbReference>
<dbReference type="Proteomes" id="UP001620626">
    <property type="component" value="Unassembled WGS sequence"/>
</dbReference>
<keyword evidence="7" id="KW-0238">DNA-binding</keyword>
<dbReference type="PANTHER" id="PTHR33568:SF3">
    <property type="entry name" value="DNA-DIRECTED DNA POLYMERASE"/>
    <property type="match status" value="1"/>
</dbReference>
<accession>A0ABD2LX24</accession>
<dbReference type="InterPro" id="IPR012337">
    <property type="entry name" value="RNaseH-like_sf"/>
</dbReference>
<evidence type="ECO:0000313" key="10">
    <source>
        <dbReference type="EMBL" id="KAL3119382.1"/>
    </source>
</evidence>
<keyword evidence="6" id="KW-0239">DNA-directed DNA polymerase</keyword>
<evidence type="ECO:0000313" key="11">
    <source>
        <dbReference type="Proteomes" id="UP001620626"/>
    </source>
</evidence>
<evidence type="ECO:0000256" key="4">
    <source>
        <dbReference type="ARBA" id="ARBA00022695"/>
    </source>
</evidence>
<evidence type="ECO:0000259" key="9">
    <source>
        <dbReference type="Pfam" id="PF03175"/>
    </source>
</evidence>
<gene>
    <name evidence="10" type="ORF">niasHT_003990</name>
</gene>
<dbReference type="GO" id="GO:0003677">
    <property type="term" value="F:DNA binding"/>
    <property type="evidence" value="ECO:0007669"/>
    <property type="project" value="UniProtKB-KW"/>
</dbReference>
<evidence type="ECO:0000256" key="5">
    <source>
        <dbReference type="ARBA" id="ARBA00022705"/>
    </source>
</evidence>
<keyword evidence="11" id="KW-1185">Reference proteome</keyword>
<dbReference type="EC" id="2.7.7.7" evidence="2"/>
<evidence type="ECO:0000256" key="1">
    <source>
        <dbReference type="ARBA" id="ARBA00005755"/>
    </source>
</evidence>
<sequence length="831" mass="93928">MQLGGYNQRRITFKDSVNFFFCELDALVKSFNLPQHLATVKPFFPYMFIKRQHLLERLAGLPGLDYYQPDTMKAEKRAKLLRWHTENNNNGNRFQLREQLIMYCCNDVAILRESVIRFRHLIEQHAQGLDPFICVINGGWSCACHASSKAAICVDVAHLLSRNSTSASLSLNTPGRKCSARAGPLVKRTLRTPDTALMGFGTATRPFVLLPSSGWVASIMNLHGCELHVVWSCQWAERLRHDPELKRRYDAVFVPLPAGPAQRRAQGGRTEPFKLHHVCSEDEEILYKKIIRRRTVLPVGNPRVVTREVLLHPPTAPLPWTTPENNSFRGLLLVRVLAPRCIRVPLLGYRTKDGRFTFPLCGWCADRRQQRPCRHGDDRRSWVTAYTHVELNKALQLGYMVTDLFEQTTSTRSSVSKCRRLAGPKDVPRMSSAKPLWRTLSALRASGWDSSKVEFNPGLRLIDKTLANSLWGKLAQRVGQTEIRYTRTPAEFHALLDDPTLDKLDFVHVSDHMDRCVVRKRAEFAKAPLTNCLPVACLRHIVRPASAVQLHGAGVGQSTVRSCSTATRTPSTNVKKMCGPCVTEGEALGQMKREHSERRIVEFIAGGPKNYGIRHTARDGTDERANLKIRSFRLSYAAEQLINFEAMKDLTLSTYNIDGPIDDVLDNDDDPYVYGGGEHRAIRVNFPQIARNVPYYAKGRVRPGMQTRPFGYVEDGQPERMDNGRSDEKKFGLNTDNVDHPQLVDAQCDALGVLDAPQNASRHFTRTAWVGHSGEGPHAPDWKTSAATVLPAVVRIRMMIAWKRLGLYSVFAPRLRNCQKLPLELRVEHLF</sequence>
<reference evidence="10 11" key="1">
    <citation type="submission" date="2024-10" db="EMBL/GenBank/DDBJ databases">
        <authorList>
            <person name="Kim D."/>
        </authorList>
    </citation>
    <scope>NUCLEOTIDE SEQUENCE [LARGE SCALE GENOMIC DNA]</scope>
    <source>
        <strain evidence="10">BH-2024</strain>
    </source>
</reference>
<comment type="caution">
    <text evidence="10">The sequence shown here is derived from an EMBL/GenBank/DDBJ whole genome shotgun (WGS) entry which is preliminary data.</text>
</comment>
<dbReference type="GO" id="GO:0003887">
    <property type="term" value="F:DNA-directed DNA polymerase activity"/>
    <property type="evidence" value="ECO:0007669"/>
    <property type="project" value="UniProtKB-KW"/>
</dbReference>
<evidence type="ECO:0000256" key="7">
    <source>
        <dbReference type="ARBA" id="ARBA00023125"/>
    </source>
</evidence>
<dbReference type="AlphaFoldDB" id="A0ABD2LX24"/>
<dbReference type="Pfam" id="PF03175">
    <property type="entry name" value="DNA_pol_B_2"/>
    <property type="match status" value="1"/>
</dbReference>